<organism evidence="1 2">
    <name type="scientific">Salinivibrio kushneri</name>
    <dbReference type="NCBI Taxonomy" id="1908198"/>
    <lineage>
        <taxon>Bacteria</taxon>
        <taxon>Pseudomonadati</taxon>
        <taxon>Pseudomonadota</taxon>
        <taxon>Gammaproteobacteria</taxon>
        <taxon>Vibrionales</taxon>
        <taxon>Vibrionaceae</taxon>
        <taxon>Salinivibrio</taxon>
    </lineage>
</organism>
<dbReference type="EMBL" id="MUEO01000006">
    <property type="protein sequence ID" value="OOE45520.1"/>
    <property type="molecule type" value="Genomic_DNA"/>
</dbReference>
<dbReference type="AlphaFoldDB" id="A0AB36K8C6"/>
<sequence>MITNFYVDGYNLYYGCLKHSAYKWLDLKSLLADKILHAQDPAAELGVIKFFTADVKAKIASRGQSAQTSQLQYHRALELLYPDEISVIKGFYSLERANLPVYKKPPDKNDRVEVWRLEEKQTDVNIVLEAYRDACKGKAQQLVFVTNDSDIEPALKALREDFGNSIRIGVVVPRLKSNHRPSNVSLSQYADWTRHHILEDELFQSQLPDQIPTRKKPIKRPDYW</sequence>
<dbReference type="Gene3D" id="3.40.50.1010">
    <property type="entry name" value="5'-nuclease"/>
    <property type="match status" value="1"/>
</dbReference>
<comment type="caution">
    <text evidence="1">The sequence shown here is derived from an EMBL/GenBank/DDBJ whole genome shotgun (WGS) entry which is preliminary data.</text>
</comment>
<proteinExistence type="predicted"/>
<dbReference type="Proteomes" id="UP000188726">
    <property type="component" value="Unassembled WGS sequence"/>
</dbReference>
<reference evidence="1 2" key="1">
    <citation type="journal article" date="2017" name="Genome Announc.">
        <title>Draft Genome Sequences of Salinivibrio proteolyticus, Salinivibrio sharmensis, Salinivibrio siamensis, Salinivibrio costicola subsp. alcaliphilus, Salinivibrio costicola subsp. vallismortis, and 29 New Isolates Belonging to the Genus Salinivibrio.</title>
        <authorList>
            <person name="Lopez-Hermoso C."/>
            <person name="de la Haba R.R."/>
            <person name="Sanchez-Porro C."/>
            <person name="Bayliss S.C."/>
            <person name="Feil E.J."/>
            <person name="Ventosa A."/>
        </authorList>
    </citation>
    <scope>NUCLEOTIDE SEQUENCE [LARGE SCALE GENOMIC DNA]</scope>
    <source>
        <strain evidence="1 2">IC202</strain>
    </source>
</reference>
<protein>
    <submittedName>
        <fullName evidence="1">NYN domain-containing protein</fullName>
    </submittedName>
</protein>
<dbReference type="RefSeq" id="WP_077457058.1">
    <property type="nucleotide sequence ID" value="NZ_MUEO01000006.1"/>
</dbReference>
<evidence type="ECO:0000313" key="2">
    <source>
        <dbReference type="Proteomes" id="UP000188726"/>
    </source>
</evidence>
<evidence type="ECO:0000313" key="1">
    <source>
        <dbReference type="EMBL" id="OOE45520.1"/>
    </source>
</evidence>
<dbReference type="CDD" id="cd18722">
    <property type="entry name" value="PIN_NicB-like"/>
    <property type="match status" value="1"/>
</dbReference>
<gene>
    <name evidence="1" type="ORF">BZG09_03685</name>
</gene>
<name>A0AB36K8C6_9GAMM</name>
<accession>A0AB36K8C6</accession>